<feature type="transmembrane region" description="Helical" evidence="3">
    <location>
        <begin position="209"/>
        <end position="235"/>
    </location>
</feature>
<dbReference type="PANTHER" id="PTHR47139">
    <property type="entry name" value="TUMOR NECROSIS FACTOR RECEPTOR SUPERFAMILY MEMBER 9"/>
    <property type="match status" value="1"/>
</dbReference>
<dbReference type="HOGENOM" id="CLU_1001017_0_0_1"/>
<dbReference type="EMBL" id="AHAT01009925">
    <property type="status" value="NOT_ANNOTATED_CDS"/>
    <property type="molecule type" value="Genomic_DNA"/>
</dbReference>
<evidence type="ECO:0000256" key="2">
    <source>
        <dbReference type="SAM" id="MobiDB-lite"/>
    </source>
</evidence>
<dbReference type="OMA" id="CKKWREC"/>
<feature type="domain" description="TNFR-Cys" evidence="5">
    <location>
        <begin position="45"/>
        <end position="87"/>
    </location>
</feature>
<dbReference type="Pfam" id="PF00020">
    <property type="entry name" value="TNFR_c6"/>
    <property type="match status" value="1"/>
</dbReference>
<proteinExistence type="predicted"/>
<dbReference type="SMART" id="SM00208">
    <property type="entry name" value="TNFR"/>
    <property type="match status" value="2"/>
</dbReference>
<evidence type="ECO:0000256" key="1">
    <source>
        <dbReference type="PROSITE-ProRule" id="PRU00206"/>
    </source>
</evidence>
<dbReference type="GO" id="GO:0006915">
    <property type="term" value="P:apoptotic process"/>
    <property type="evidence" value="ECO:0007669"/>
    <property type="project" value="InterPro"/>
</dbReference>
<keyword evidence="3" id="KW-0812">Transmembrane</keyword>
<dbReference type="GeneID" id="107075521"/>
<dbReference type="FunCoup" id="W5MKT4">
    <property type="interactions" value="61"/>
</dbReference>
<feature type="repeat" description="TNFR-Cys" evidence="1">
    <location>
        <begin position="45"/>
        <end position="87"/>
    </location>
</feature>
<evidence type="ECO:0000259" key="5">
    <source>
        <dbReference type="PROSITE" id="PS50050"/>
    </source>
</evidence>
<keyword evidence="4" id="KW-0732">Signal</keyword>
<feature type="compositionally biased region" description="Polar residues" evidence="2">
    <location>
        <begin position="175"/>
        <end position="188"/>
    </location>
</feature>
<dbReference type="InterPro" id="IPR008063">
    <property type="entry name" value="Fas_rcpt"/>
</dbReference>
<reference evidence="7" key="1">
    <citation type="submission" date="2011-12" db="EMBL/GenBank/DDBJ databases">
        <title>The Draft Genome of Lepisosteus oculatus.</title>
        <authorList>
            <consortium name="The Broad Institute Genome Assembly &amp; Analysis Group"/>
            <consortium name="Computational R&amp;D Group"/>
            <consortium name="and Sequencing Platform"/>
            <person name="Di Palma F."/>
            <person name="Alfoldi J."/>
            <person name="Johnson J."/>
            <person name="Berlin A."/>
            <person name="Gnerre S."/>
            <person name="Jaffe D."/>
            <person name="MacCallum I."/>
            <person name="Young S."/>
            <person name="Walker B.J."/>
            <person name="Lander E.S."/>
            <person name="Lindblad-Toh K."/>
        </authorList>
    </citation>
    <scope>NUCLEOTIDE SEQUENCE [LARGE SCALE GENOMIC DNA]</scope>
</reference>
<feature type="region of interest" description="Disordered" evidence="2">
    <location>
        <begin position="151"/>
        <end position="199"/>
    </location>
</feature>
<dbReference type="GO" id="GO:0007165">
    <property type="term" value="P:signal transduction"/>
    <property type="evidence" value="ECO:0007669"/>
    <property type="project" value="InterPro"/>
</dbReference>
<dbReference type="SUPFAM" id="SSF57586">
    <property type="entry name" value="TNF receptor-like"/>
    <property type="match status" value="1"/>
</dbReference>
<dbReference type="InParanoid" id="W5MKT4"/>
<dbReference type="GO" id="GO:0004888">
    <property type="term" value="F:transmembrane signaling receptor activity"/>
    <property type="evidence" value="ECO:0007669"/>
    <property type="project" value="InterPro"/>
</dbReference>
<dbReference type="Proteomes" id="UP000018468">
    <property type="component" value="Linkage group LG25"/>
</dbReference>
<organism evidence="6 7">
    <name type="scientific">Lepisosteus oculatus</name>
    <name type="common">Spotted gar</name>
    <dbReference type="NCBI Taxonomy" id="7918"/>
    <lineage>
        <taxon>Eukaryota</taxon>
        <taxon>Metazoa</taxon>
        <taxon>Chordata</taxon>
        <taxon>Craniata</taxon>
        <taxon>Vertebrata</taxon>
        <taxon>Euteleostomi</taxon>
        <taxon>Actinopterygii</taxon>
        <taxon>Neopterygii</taxon>
        <taxon>Holostei</taxon>
        <taxon>Semionotiformes</taxon>
        <taxon>Lepisosteidae</taxon>
        <taxon>Lepisosteus</taxon>
    </lineage>
</organism>
<dbReference type="GeneTree" id="ENSGT01030000235084"/>
<dbReference type="InterPro" id="IPR001368">
    <property type="entry name" value="TNFR/NGFR_Cys_rich_reg"/>
</dbReference>
<feature type="chain" id="PRO_5004868351" evidence="4">
    <location>
        <begin position="27"/>
        <end position="276"/>
    </location>
</feature>
<feature type="disulfide bond" evidence="1">
    <location>
        <begin position="46"/>
        <end position="61"/>
    </location>
</feature>
<dbReference type="PRINTS" id="PR01680">
    <property type="entry name" value="TNFACTORR6"/>
</dbReference>
<dbReference type="PROSITE" id="PS50050">
    <property type="entry name" value="TNFR_NGFR_2"/>
    <property type="match status" value="1"/>
</dbReference>
<feature type="compositionally biased region" description="Polar residues" evidence="2">
    <location>
        <begin position="263"/>
        <end position="276"/>
    </location>
</feature>
<evidence type="ECO:0000313" key="6">
    <source>
        <dbReference type="Ensembl" id="ENSLOCP00000008993.1"/>
    </source>
</evidence>
<dbReference type="GO" id="GO:0016020">
    <property type="term" value="C:membrane"/>
    <property type="evidence" value="ECO:0007669"/>
    <property type="project" value="InterPro"/>
</dbReference>
<feature type="signal peptide" evidence="4">
    <location>
        <begin position="1"/>
        <end position="26"/>
    </location>
</feature>
<dbReference type="EMBL" id="AHAT01009927">
    <property type="status" value="NOT_ANNOTATED_CDS"/>
    <property type="molecule type" value="Genomic_DNA"/>
</dbReference>
<reference evidence="6" key="2">
    <citation type="submission" date="2025-08" db="UniProtKB">
        <authorList>
            <consortium name="Ensembl"/>
        </authorList>
    </citation>
    <scope>IDENTIFICATION</scope>
</reference>
<dbReference type="GO" id="GO:0006955">
    <property type="term" value="P:immune response"/>
    <property type="evidence" value="ECO:0007669"/>
    <property type="project" value="InterPro"/>
</dbReference>
<dbReference type="RefSeq" id="XP_015192376.1">
    <property type="nucleotide sequence ID" value="XM_015336890.2"/>
</dbReference>
<evidence type="ECO:0000256" key="4">
    <source>
        <dbReference type="SAM" id="SignalP"/>
    </source>
</evidence>
<sequence>MAPLRSGILQLAGLFLLLGHLQRTAGTPLCQPGEKRSYEQDGCVPCQDDRYQPKPNHSKTCLKCSVCNKNKGSEEVSPCTRTRNAICKCLPGFASRDSNNETCTCQKGYEMDAKEKSCVPCKDGFYSTDGEKCIKWTECGTKQVRVEGSREADVVCGDDPSAPKSSPGTPVPGLSGQSHSTDISTVGASSAPGRSATTPRAGAASDFKLGLMLAFFISSLVLLVIVITTSCKLVIWPCIKKKKKLFINPDGSCRRPVEESGDSSRSSLVKSNQGKP</sequence>
<keyword evidence="3" id="KW-1133">Transmembrane helix</keyword>
<dbReference type="PANTHER" id="PTHR47139:SF3">
    <property type="entry name" value="SI:CH73-361P23.3"/>
    <property type="match status" value="1"/>
</dbReference>
<keyword evidence="1" id="KW-1015">Disulfide bond</keyword>
<comment type="caution">
    <text evidence="1">Lacks conserved residue(s) required for the propagation of feature annotation.</text>
</comment>
<dbReference type="GO" id="GO:0038023">
    <property type="term" value="F:signaling receptor activity"/>
    <property type="evidence" value="ECO:0000318"/>
    <property type="project" value="GO_Central"/>
</dbReference>
<dbReference type="Gene3D" id="2.10.50.10">
    <property type="entry name" value="Tumor Necrosis Factor Receptor, subunit A, domain 2"/>
    <property type="match status" value="2"/>
</dbReference>
<name>W5MKT4_LEPOC</name>
<dbReference type="Bgee" id="ENSLOCG00000007415">
    <property type="expression patterns" value="Expressed in pharyngeal gill and 8 other cell types or tissues"/>
</dbReference>
<dbReference type="GO" id="GO:0042127">
    <property type="term" value="P:regulation of cell population proliferation"/>
    <property type="evidence" value="ECO:0000318"/>
    <property type="project" value="GO_Central"/>
</dbReference>
<dbReference type="EMBL" id="AHAT01009926">
    <property type="status" value="NOT_ANNOTATED_CDS"/>
    <property type="molecule type" value="Genomic_DNA"/>
</dbReference>
<feature type="region of interest" description="Disordered" evidence="2">
    <location>
        <begin position="251"/>
        <end position="276"/>
    </location>
</feature>
<keyword evidence="7" id="KW-1185">Reference proteome</keyword>
<keyword evidence="3" id="KW-0472">Membrane</keyword>
<dbReference type="AlphaFoldDB" id="W5MKT4"/>
<dbReference type="Ensembl" id="ENSLOCT00000009004.1">
    <property type="protein sequence ID" value="ENSLOCP00000008993.1"/>
    <property type="gene ID" value="ENSLOCG00000007415.1"/>
</dbReference>
<dbReference type="OrthoDB" id="9932129at2759"/>
<dbReference type="PROSITE" id="PS00652">
    <property type="entry name" value="TNFR_NGFR_1"/>
    <property type="match status" value="1"/>
</dbReference>
<reference evidence="6" key="3">
    <citation type="submission" date="2025-09" db="UniProtKB">
        <authorList>
            <consortium name="Ensembl"/>
        </authorList>
    </citation>
    <scope>IDENTIFICATION</scope>
</reference>
<protein>
    <submittedName>
        <fullName evidence="6">Tumor necrosis factor receptor superfamily member 4-like</fullName>
    </submittedName>
</protein>
<evidence type="ECO:0000256" key="3">
    <source>
        <dbReference type="SAM" id="Phobius"/>
    </source>
</evidence>
<evidence type="ECO:0000313" key="7">
    <source>
        <dbReference type="Proteomes" id="UP000018468"/>
    </source>
</evidence>
<dbReference type="eggNOG" id="ENOG502SB1F">
    <property type="taxonomic scope" value="Eukaryota"/>
</dbReference>
<accession>W5MKT4</accession>